<feature type="compositionally biased region" description="Low complexity" evidence="1">
    <location>
        <begin position="10"/>
        <end position="26"/>
    </location>
</feature>
<comment type="caution">
    <text evidence="3">The sequence shown here is derived from an EMBL/GenBank/DDBJ whole genome shotgun (WGS) entry which is preliminary data.</text>
</comment>
<accession>A0A8H6MTX3</accession>
<feature type="compositionally biased region" description="Basic and acidic residues" evidence="1">
    <location>
        <begin position="41"/>
        <end position="64"/>
    </location>
</feature>
<dbReference type="Proteomes" id="UP000639643">
    <property type="component" value="Unassembled WGS sequence"/>
</dbReference>
<dbReference type="PANTHER" id="PTHR35394">
    <property type="entry name" value="DUF3176 DOMAIN-CONTAINING PROTEIN"/>
    <property type="match status" value="1"/>
</dbReference>
<gene>
    <name evidence="3" type="ORF">CMUS01_13976</name>
</gene>
<feature type="transmembrane region" description="Helical" evidence="2">
    <location>
        <begin position="77"/>
        <end position="99"/>
    </location>
</feature>
<feature type="transmembrane region" description="Helical" evidence="2">
    <location>
        <begin position="111"/>
        <end position="133"/>
    </location>
</feature>
<dbReference type="InterPro" id="IPR021514">
    <property type="entry name" value="DUF3176"/>
</dbReference>
<keyword evidence="4" id="KW-1185">Reference proteome</keyword>
<proteinExistence type="predicted"/>
<keyword evidence="2" id="KW-0472">Membrane</keyword>
<name>A0A8H6MTX3_9PEZI</name>
<organism evidence="3 4">
    <name type="scientific">Colletotrichum musicola</name>
    <dbReference type="NCBI Taxonomy" id="2175873"/>
    <lineage>
        <taxon>Eukaryota</taxon>
        <taxon>Fungi</taxon>
        <taxon>Dikarya</taxon>
        <taxon>Ascomycota</taxon>
        <taxon>Pezizomycotina</taxon>
        <taxon>Sordariomycetes</taxon>
        <taxon>Hypocreomycetidae</taxon>
        <taxon>Glomerellales</taxon>
        <taxon>Glomerellaceae</taxon>
        <taxon>Colletotrichum</taxon>
        <taxon>Colletotrichum orchidearum species complex</taxon>
    </lineage>
</organism>
<dbReference type="EMBL" id="WIGM01000949">
    <property type="protein sequence ID" value="KAF6808051.1"/>
    <property type="molecule type" value="Genomic_DNA"/>
</dbReference>
<evidence type="ECO:0000256" key="2">
    <source>
        <dbReference type="SAM" id="Phobius"/>
    </source>
</evidence>
<evidence type="ECO:0000313" key="3">
    <source>
        <dbReference type="EMBL" id="KAF6808051.1"/>
    </source>
</evidence>
<feature type="region of interest" description="Disordered" evidence="1">
    <location>
        <begin position="1"/>
        <end position="64"/>
    </location>
</feature>
<reference evidence="3" key="1">
    <citation type="journal article" date="2020" name="Phytopathology">
        <title>Genome Sequence Resources of Colletotrichum truncatum, C. plurivorum, C. musicola, and C. sojae: Four Species Pathogenic to Soybean (Glycine max).</title>
        <authorList>
            <person name="Rogerio F."/>
            <person name="Boufleur T.R."/>
            <person name="Ciampi-Guillardi M."/>
            <person name="Sukno S.A."/>
            <person name="Thon M.R."/>
            <person name="Massola Junior N.S."/>
            <person name="Baroncelli R."/>
        </authorList>
    </citation>
    <scope>NUCLEOTIDE SEQUENCE</scope>
    <source>
        <strain evidence="3">LFN0074</strain>
    </source>
</reference>
<protein>
    <submittedName>
        <fullName evidence="3">Uncharacterized protein</fullName>
    </submittedName>
</protein>
<evidence type="ECO:0000256" key="1">
    <source>
        <dbReference type="SAM" id="MobiDB-lite"/>
    </source>
</evidence>
<dbReference type="Pfam" id="PF11374">
    <property type="entry name" value="DUF3176"/>
    <property type="match status" value="1"/>
</dbReference>
<dbReference type="AlphaFoldDB" id="A0A8H6MTX3"/>
<sequence length="561" mass="62217">MSAPNDSTRRAVSSLSAALSRQSSVSGTTEGDFEGARKHHEVNDTNPSKESRESDPDRGFTKHENARETPTWRIWHLEALSSLLALSCLVAMAVILAIYQRKPLPEWPDVISINTLIAVFTAVFSASLILPIAEGLGQLKWTWFNKPRSLADVKLFDDASRGPWGSILLVVKQFARPDRAYLTAFGALITVAALAVDPFSQAIIEHRTCPQVVQETPKTLRFRDPPTTPHTNNYTGLLPGAKHKADFARAALDLSMSAALYRGLVDPRSSVSLLDWHCSTGNCTFGGASGGGDYFATLEMCHSSVDVTPDVVKRTTQDETRFTLGTELEVNNVTALDARTTNGSRNASEPFFTLDLLTLKYEDYSVQCTLQPCVKTYTARVENGVYSETSEQEKPMFLEKEDFDPDLDWKHECAPVQPGDERTGDFVPARPNRKINRPKTWEKSSEWELWPVECVFAMEMTPCYGISVVLHELLSQNLTATMLIGEVPPLFGPVWLQIMYHEGNATLASMDAAWGGLAASISATMRNRPWHVSPWREKYAVSEGRVVVRTALTTETCVIVR</sequence>
<feature type="transmembrane region" description="Helical" evidence="2">
    <location>
        <begin position="180"/>
        <end position="199"/>
    </location>
</feature>
<dbReference type="PANTHER" id="PTHR35394:SF5">
    <property type="entry name" value="DUF3176 DOMAIN-CONTAINING PROTEIN"/>
    <property type="match status" value="1"/>
</dbReference>
<evidence type="ECO:0000313" key="4">
    <source>
        <dbReference type="Proteomes" id="UP000639643"/>
    </source>
</evidence>
<dbReference type="OrthoDB" id="5242705at2759"/>
<keyword evidence="2" id="KW-1133">Transmembrane helix</keyword>
<keyword evidence="2" id="KW-0812">Transmembrane</keyword>